<name>M4DY90_BRACM</name>
<dbReference type="STRING" id="51351.M4DY90"/>
<dbReference type="Gramene" id="Bra021486.1">
    <property type="protein sequence ID" value="Bra021486.1-P"/>
    <property type="gene ID" value="Bra021486"/>
</dbReference>
<dbReference type="GO" id="GO:0016757">
    <property type="term" value="F:glycosyltransferase activity"/>
    <property type="evidence" value="ECO:0007669"/>
    <property type="project" value="UniProtKB-KW"/>
</dbReference>
<keyword evidence="7" id="KW-1185">Reference proteome</keyword>
<dbReference type="Pfam" id="PF08323">
    <property type="entry name" value="Glyco_transf_5"/>
    <property type="match status" value="1"/>
</dbReference>
<dbReference type="InterPro" id="IPR013534">
    <property type="entry name" value="Starch_synth_cat_dom"/>
</dbReference>
<organism evidence="6 7">
    <name type="scientific">Brassica campestris</name>
    <name type="common">Field mustard</name>
    <dbReference type="NCBI Taxonomy" id="3711"/>
    <lineage>
        <taxon>Eukaryota</taxon>
        <taxon>Viridiplantae</taxon>
        <taxon>Streptophyta</taxon>
        <taxon>Embryophyta</taxon>
        <taxon>Tracheophyta</taxon>
        <taxon>Spermatophyta</taxon>
        <taxon>Magnoliopsida</taxon>
        <taxon>eudicotyledons</taxon>
        <taxon>Gunneridae</taxon>
        <taxon>Pentapetalae</taxon>
        <taxon>rosids</taxon>
        <taxon>malvids</taxon>
        <taxon>Brassicales</taxon>
        <taxon>Brassicaceae</taxon>
        <taxon>Brassiceae</taxon>
        <taxon>Brassica</taxon>
    </lineage>
</organism>
<dbReference type="EnsemblPlants" id="Bra021486.1">
    <property type="protein sequence ID" value="Bra021486.1-P"/>
    <property type="gene ID" value="Bra021486"/>
</dbReference>
<evidence type="ECO:0000256" key="4">
    <source>
        <dbReference type="ARBA" id="ARBA00022922"/>
    </source>
</evidence>
<evidence type="ECO:0000256" key="3">
    <source>
        <dbReference type="ARBA" id="ARBA00022679"/>
    </source>
</evidence>
<evidence type="ECO:0000313" key="7">
    <source>
        <dbReference type="Proteomes" id="UP000011750"/>
    </source>
</evidence>
<dbReference type="Gene3D" id="3.40.50.2000">
    <property type="entry name" value="Glycogen Phosphorylase B"/>
    <property type="match status" value="3"/>
</dbReference>
<evidence type="ECO:0000313" key="6">
    <source>
        <dbReference type="EnsemblPlants" id="Bra021486.1-P"/>
    </source>
</evidence>
<dbReference type="HOGENOM" id="CLU_1306416_0_0_1"/>
<proteinExistence type="predicted"/>
<dbReference type="Proteomes" id="UP000011750">
    <property type="component" value="Chromosome A01"/>
</dbReference>
<sequence length="211" mass="24131">MVLFCKAAVEVKPLALQYHNFAFSLYQVWFLCPGSLVCSSGGVCYGDGNLAFIANDWHTALLPVYLKAYYRDHGLMKYTRSVLVIHNIAHQGRGPVDDFSYVDLPGHYLDSFKLYDPVGGEHFNIFAAGLKAADRVLTVRHGYSWETYLRDEVWNRSAGKLIHALGNCLLTYREYKESWEGLQRRGMTQDLSWDNAAENYEEVLVAAKYQW</sequence>
<dbReference type="SUPFAM" id="SSF53756">
    <property type="entry name" value="UDP-Glycosyltransferase/glycogen phosphorylase"/>
    <property type="match status" value="1"/>
</dbReference>
<dbReference type="UniPathway" id="UPA00152"/>
<dbReference type="eggNOG" id="ENOG502QT35">
    <property type="taxonomic scope" value="Eukaryota"/>
</dbReference>
<reference evidence="6 7" key="1">
    <citation type="journal article" date="2011" name="Nat. Genet.">
        <title>The genome of the mesopolyploid crop species Brassica rapa.</title>
        <authorList>
            <consortium name="Brassica rapa Genome Sequencing Project Consortium"/>
            <person name="Wang X."/>
            <person name="Wang H."/>
            <person name="Wang J."/>
            <person name="Sun R."/>
            <person name="Wu J."/>
            <person name="Liu S."/>
            <person name="Bai Y."/>
            <person name="Mun J.H."/>
            <person name="Bancroft I."/>
            <person name="Cheng F."/>
            <person name="Huang S."/>
            <person name="Li X."/>
            <person name="Hua W."/>
            <person name="Wang J."/>
            <person name="Wang X."/>
            <person name="Freeling M."/>
            <person name="Pires J.C."/>
            <person name="Paterson A.H."/>
            <person name="Chalhoub B."/>
            <person name="Wang B."/>
            <person name="Hayward A."/>
            <person name="Sharpe A.G."/>
            <person name="Park B.S."/>
            <person name="Weisshaar B."/>
            <person name="Liu B."/>
            <person name="Li B."/>
            <person name="Liu B."/>
            <person name="Tong C."/>
            <person name="Song C."/>
            <person name="Duran C."/>
            <person name="Peng C."/>
            <person name="Geng C."/>
            <person name="Koh C."/>
            <person name="Lin C."/>
            <person name="Edwards D."/>
            <person name="Mu D."/>
            <person name="Shen D."/>
            <person name="Soumpourou E."/>
            <person name="Li F."/>
            <person name="Fraser F."/>
            <person name="Conant G."/>
            <person name="Lassalle G."/>
            <person name="King G.J."/>
            <person name="Bonnema G."/>
            <person name="Tang H."/>
            <person name="Wang H."/>
            <person name="Belcram H."/>
            <person name="Zhou H."/>
            <person name="Hirakawa H."/>
            <person name="Abe H."/>
            <person name="Guo H."/>
            <person name="Wang H."/>
            <person name="Jin H."/>
            <person name="Parkin I.A."/>
            <person name="Batley J."/>
            <person name="Kim J.S."/>
            <person name="Just J."/>
            <person name="Li J."/>
            <person name="Xu J."/>
            <person name="Deng J."/>
            <person name="Kim J.A."/>
            <person name="Li J."/>
            <person name="Yu J."/>
            <person name="Meng J."/>
            <person name="Wang J."/>
            <person name="Min J."/>
            <person name="Poulain J."/>
            <person name="Wang J."/>
            <person name="Hatakeyama K."/>
            <person name="Wu K."/>
            <person name="Wang L."/>
            <person name="Fang L."/>
            <person name="Trick M."/>
            <person name="Links M.G."/>
            <person name="Zhao M."/>
            <person name="Jin M."/>
            <person name="Ramchiary N."/>
            <person name="Drou N."/>
            <person name="Berkman P.J."/>
            <person name="Cai Q."/>
            <person name="Huang Q."/>
            <person name="Li R."/>
            <person name="Tabata S."/>
            <person name="Cheng S."/>
            <person name="Zhang S."/>
            <person name="Zhang S."/>
            <person name="Huang S."/>
            <person name="Sato S."/>
            <person name="Sun S."/>
            <person name="Kwon S.J."/>
            <person name="Choi S.R."/>
            <person name="Lee T.H."/>
            <person name="Fan W."/>
            <person name="Zhao X."/>
            <person name="Tan X."/>
            <person name="Xu X."/>
            <person name="Wang Y."/>
            <person name="Qiu Y."/>
            <person name="Yin Y."/>
            <person name="Li Y."/>
            <person name="Du Y."/>
            <person name="Liao Y."/>
            <person name="Lim Y."/>
            <person name="Narusaka Y."/>
            <person name="Wang Y."/>
            <person name="Wang Z."/>
            <person name="Li Z."/>
            <person name="Wang Z."/>
            <person name="Xiong Z."/>
            <person name="Zhang Z."/>
        </authorList>
    </citation>
    <scope>NUCLEOTIDE SEQUENCE [LARGE SCALE GENOMIC DNA]</scope>
    <source>
        <strain evidence="6 7">cv. Chiifu-401-42</strain>
    </source>
</reference>
<evidence type="ECO:0000259" key="5">
    <source>
        <dbReference type="Pfam" id="PF08323"/>
    </source>
</evidence>
<dbReference type="PANTHER" id="PTHR45825">
    <property type="entry name" value="GRANULE-BOUND STARCH SYNTHASE 1, CHLOROPLASTIC/AMYLOPLASTIC"/>
    <property type="match status" value="1"/>
</dbReference>
<feature type="domain" description="Starch synthase catalytic" evidence="5">
    <location>
        <begin position="53"/>
        <end position="146"/>
    </location>
</feature>
<comment type="pathway">
    <text evidence="1">Glycan biosynthesis; starch biosynthesis.</text>
</comment>
<protein>
    <recommendedName>
        <fullName evidence="5">Starch synthase catalytic domain-containing protein</fullName>
    </recommendedName>
</protein>
<dbReference type="PANTHER" id="PTHR45825:SF2">
    <property type="entry name" value="STARCH SYNTHASE 2, CHLOROPLASTIC_AMYLOPLASTIC"/>
    <property type="match status" value="1"/>
</dbReference>
<dbReference type="GO" id="GO:0019252">
    <property type="term" value="P:starch biosynthetic process"/>
    <property type="evidence" value="ECO:0007669"/>
    <property type="project" value="UniProtKB-UniPathway"/>
</dbReference>
<keyword evidence="3" id="KW-0808">Transferase</keyword>
<dbReference type="InParanoid" id="M4DY90"/>
<reference evidence="6" key="3">
    <citation type="submission" date="2023-03" db="UniProtKB">
        <authorList>
            <consortium name="EnsemblPlants"/>
        </authorList>
    </citation>
    <scope>IDENTIFICATION</scope>
    <source>
        <strain evidence="6">cv. Chiifu-401-42</strain>
    </source>
</reference>
<evidence type="ECO:0000256" key="1">
    <source>
        <dbReference type="ARBA" id="ARBA00004727"/>
    </source>
</evidence>
<keyword evidence="4" id="KW-0750">Starch biosynthesis</keyword>
<keyword evidence="2" id="KW-0328">Glycosyltransferase</keyword>
<reference evidence="6 7" key="2">
    <citation type="journal article" date="2018" name="Hortic Res">
        <title>Improved Brassica rapa reference genome by single-molecule sequencing and chromosome conformation capture technologies.</title>
        <authorList>
            <person name="Zhang L."/>
            <person name="Cai X."/>
            <person name="Wu J."/>
            <person name="Liu M."/>
            <person name="Grob S."/>
            <person name="Cheng F."/>
            <person name="Liang J."/>
            <person name="Cai C."/>
            <person name="Liu Z."/>
            <person name="Liu B."/>
            <person name="Wang F."/>
            <person name="Li S."/>
            <person name="Liu F."/>
            <person name="Li X."/>
            <person name="Cheng L."/>
            <person name="Yang W."/>
            <person name="Li M.H."/>
            <person name="Grossniklaus U."/>
            <person name="Zheng H."/>
            <person name="Wang X."/>
        </authorList>
    </citation>
    <scope>NUCLEOTIDE SEQUENCE [LARGE SCALE GENOMIC DNA]</scope>
    <source>
        <strain evidence="6 7">cv. Chiifu-401-42</strain>
    </source>
</reference>
<dbReference type="OMA" id="YSWEVRT"/>
<dbReference type="AlphaFoldDB" id="M4DY90"/>
<evidence type="ECO:0000256" key="2">
    <source>
        <dbReference type="ARBA" id="ARBA00022676"/>
    </source>
</evidence>
<accession>M4DY90</accession>